<evidence type="ECO:0000313" key="2">
    <source>
        <dbReference type="Proteomes" id="UP001164733"/>
    </source>
</evidence>
<proteinExistence type="predicted"/>
<gene>
    <name evidence="1" type="ORF">LL038_13005</name>
</gene>
<organism evidence="1 2">
    <name type="scientific">Clostridium estertheticum</name>
    <dbReference type="NCBI Taxonomy" id="238834"/>
    <lineage>
        <taxon>Bacteria</taxon>
        <taxon>Bacillati</taxon>
        <taxon>Bacillota</taxon>
        <taxon>Clostridia</taxon>
        <taxon>Eubacteriales</taxon>
        <taxon>Clostridiaceae</taxon>
        <taxon>Clostridium</taxon>
    </lineage>
</organism>
<sequence>MNDRLNSKPITFDHPEKLTEGVSLVEGDVTAKSFISEVDGHVTSNIVIENKATGEIAKRDAVIGEIVEDEDEEVDAGEIERDDI</sequence>
<dbReference type="EMBL" id="CP086239">
    <property type="protein sequence ID" value="WAG58579.1"/>
    <property type="molecule type" value="Genomic_DNA"/>
</dbReference>
<protein>
    <submittedName>
        <fullName evidence="1">Uncharacterized protein</fullName>
    </submittedName>
</protein>
<dbReference type="AlphaFoldDB" id="A0AA47EFP3"/>
<name>A0AA47EFP3_9CLOT</name>
<accession>A0AA47EFP3</accession>
<dbReference type="RefSeq" id="WP_216124140.1">
    <property type="nucleotide sequence ID" value="NZ_CP086239.1"/>
</dbReference>
<dbReference type="Proteomes" id="UP001164733">
    <property type="component" value="Chromosome"/>
</dbReference>
<reference evidence="1" key="1">
    <citation type="submission" date="2021-11" db="EMBL/GenBank/DDBJ databases">
        <title>Clostridia strains as spoilage organisms.</title>
        <authorList>
            <person name="Wambui J."/>
            <person name="Stevens M.J.A."/>
            <person name="Stephan R."/>
        </authorList>
    </citation>
    <scope>NUCLEOTIDE SEQUENCE</scope>
    <source>
        <strain evidence="1">CF009</strain>
    </source>
</reference>
<evidence type="ECO:0000313" key="1">
    <source>
        <dbReference type="EMBL" id="WAG58579.1"/>
    </source>
</evidence>